<keyword evidence="1" id="KW-0472">Membrane</keyword>
<proteinExistence type="predicted"/>
<dbReference type="EMBL" id="JAUEPO010000008">
    <property type="protein sequence ID" value="KAK3317114.1"/>
    <property type="molecule type" value="Genomic_DNA"/>
</dbReference>
<sequence length="149" mass="16565">MLTRCGDLGGVLLISARYAIMLLKFKLSLPLSADQLKHVIFRHNPRAAWFPLVVVVVVAALGLRACMLHVLALVDDFFRYHFTTGEHVVGPMFKLCIQWLDTAYQKAPTQLGDDVPTVDSVILKAIWRVLSGMTGSEFGRIPVSKSSRI</sequence>
<keyword evidence="1" id="KW-1133">Transmembrane helix</keyword>
<evidence type="ECO:0000256" key="1">
    <source>
        <dbReference type="SAM" id="Phobius"/>
    </source>
</evidence>
<dbReference type="Proteomes" id="UP001286456">
    <property type="component" value="Unassembled WGS sequence"/>
</dbReference>
<organism evidence="2 3">
    <name type="scientific">Cercophora scortea</name>
    <dbReference type="NCBI Taxonomy" id="314031"/>
    <lineage>
        <taxon>Eukaryota</taxon>
        <taxon>Fungi</taxon>
        <taxon>Dikarya</taxon>
        <taxon>Ascomycota</taxon>
        <taxon>Pezizomycotina</taxon>
        <taxon>Sordariomycetes</taxon>
        <taxon>Sordariomycetidae</taxon>
        <taxon>Sordariales</taxon>
        <taxon>Lasiosphaeriaceae</taxon>
        <taxon>Cercophora</taxon>
    </lineage>
</organism>
<keyword evidence="1" id="KW-0812">Transmembrane</keyword>
<evidence type="ECO:0000313" key="3">
    <source>
        <dbReference type="Proteomes" id="UP001286456"/>
    </source>
</evidence>
<keyword evidence="3" id="KW-1185">Reference proteome</keyword>
<reference evidence="2" key="2">
    <citation type="submission" date="2023-06" db="EMBL/GenBank/DDBJ databases">
        <authorList>
            <consortium name="Lawrence Berkeley National Laboratory"/>
            <person name="Haridas S."/>
            <person name="Hensen N."/>
            <person name="Bonometti L."/>
            <person name="Westerberg I."/>
            <person name="Brannstrom I.O."/>
            <person name="Guillou S."/>
            <person name="Cros-Aarteil S."/>
            <person name="Calhoun S."/>
            <person name="Kuo A."/>
            <person name="Mondo S."/>
            <person name="Pangilinan J."/>
            <person name="Riley R."/>
            <person name="Labutti K."/>
            <person name="Andreopoulos B."/>
            <person name="Lipzen A."/>
            <person name="Chen C."/>
            <person name="Yanf M."/>
            <person name="Daum C."/>
            <person name="Ng V."/>
            <person name="Clum A."/>
            <person name="Steindorff A."/>
            <person name="Ohm R."/>
            <person name="Martin F."/>
            <person name="Silar P."/>
            <person name="Natvig D."/>
            <person name="Lalanne C."/>
            <person name="Gautier V."/>
            <person name="Ament-Velasquez S.L."/>
            <person name="Kruys A."/>
            <person name="Hutchinson M.I."/>
            <person name="Powell A.J."/>
            <person name="Barry K."/>
            <person name="Miller A.N."/>
            <person name="Grigoriev I.V."/>
            <person name="Debuchy R."/>
            <person name="Gladieux P."/>
            <person name="Thoren M.H."/>
            <person name="Johannesson H."/>
        </authorList>
    </citation>
    <scope>NUCLEOTIDE SEQUENCE</scope>
    <source>
        <strain evidence="2">SMH4131-1</strain>
    </source>
</reference>
<name>A0AAE0I2L2_9PEZI</name>
<comment type="caution">
    <text evidence="2">The sequence shown here is derived from an EMBL/GenBank/DDBJ whole genome shotgun (WGS) entry which is preliminary data.</text>
</comment>
<reference evidence="2" key="1">
    <citation type="journal article" date="2023" name="Mol. Phylogenet. Evol.">
        <title>Genome-scale phylogeny and comparative genomics of the fungal order Sordariales.</title>
        <authorList>
            <person name="Hensen N."/>
            <person name="Bonometti L."/>
            <person name="Westerberg I."/>
            <person name="Brannstrom I.O."/>
            <person name="Guillou S."/>
            <person name="Cros-Aarteil S."/>
            <person name="Calhoun S."/>
            <person name="Haridas S."/>
            <person name="Kuo A."/>
            <person name="Mondo S."/>
            <person name="Pangilinan J."/>
            <person name="Riley R."/>
            <person name="LaButti K."/>
            <person name="Andreopoulos B."/>
            <person name="Lipzen A."/>
            <person name="Chen C."/>
            <person name="Yan M."/>
            <person name="Daum C."/>
            <person name="Ng V."/>
            <person name="Clum A."/>
            <person name="Steindorff A."/>
            <person name="Ohm R.A."/>
            <person name="Martin F."/>
            <person name="Silar P."/>
            <person name="Natvig D.O."/>
            <person name="Lalanne C."/>
            <person name="Gautier V."/>
            <person name="Ament-Velasquez S.L."/>
            <person name="Kruys A."/>
            <person name="Hutchinson M.I."/>
            <person name="Powell A.J."/>
            <person name="Barry K."/>
            <person name="Miller A.N."/>
            <person name="Grigoriev I.V."/>
            <person name="Debuchy R."/>
            <person name="Gladieux P."/>
            <person name="Hiltunen Thoren M."/>
            <person name="Johannesson H."/>
        </authorList>
    </citation>
    <scope>NUCLEOTIDE SEQUENCE</scope>
    <source>
        <strain evidence="2">SMH4131-1</strain>
    </source>
</reference>
<protein>
    <submittedName>
        <fullName evidence="2">Uncharacterized protein</fullName>
    </submittedName>
</protein>
<accession>A0AAE0I2L2</accession>
<dbReference type="AlphaFoldDB" id="A0AAE0I2L2"/>
<feature type="transmembrane region" description="Helical" evidence="1">
    <location>
        <begin position="47"/>
        <end position="74"/>
    </location>
</feature>
<gene>
    <name evidence="2" type="ORF">B0T19DRAFT_405554</name>
</gene>
<evidence type="ECO:0000313" key="2">
    <source>
        <dbReference type="EMBL" id="KAK3317114.1"/>
    </source>
</evidence>